<gene>
    <name evidence="1" type="ORF">HBH25_03730</name>
</gene>
<dbReference type="RefSeq" id="WP_168081681.1">
    <property type="nucleotide sequence ID" value="NZ_JAAVJI010000002.1"/>
</dbReference>
<comment type="caution">
    <text evidence="1">The sequence shown here is derived from an EMBL/GenBank/DDBJ whole genome shotgun (WGS) entry which is preliminary data.</text>
</comment>
<dbReference type="Proteomes" id="UP000746535">
    <property type="component" value="Unassembled WGS sequence"/>
</dbReference>
<proteinExistence type="predicted"/>
<organism evidence="1 2">
    <name type="scientific">Pseudomonas quercus</name>
    <dbReference type="NCBI Taxonomy" id="2722792"/>
    <lineage>
        <taxon>Bacteria</taxon>
        <taxon>Pseudomonadati</taxon>
        <taxon>Pseudomonadota</taxon>
        <taxon>Gammaproteobacteria</taxon>
        <taxon>Pseudomonadales</taxon>
        <taxon>Pseudomonadaceae</taxon>
        <taxon>Pseudomonas</taxon>
    </lineage>
</organism>
<keyword evidence="2" id="KW-1185">Reference proteome</keyword>
<dbReference type="EMBL" id="JAAVJI010000002">
    <property type="protein sequence ID" value="NJO99970.1"/>
    <property type="molecule type" value="Genomic_DNA"/>
</dbReference>
<evidence type="ECO:0000313" key="2">
    <source>
        <dbReference type="Proteomes" id="UP000746535"/>
    </source>
</evidence>
<accession>A0ABX0Y9G5</accession>
<evidence type="ECO:0000313" key="1">
    <source>
        <dbReference type="EMBL" id="NJO99970.1"/>
    </source>
</evidence>
<protein>
    <recommendedName>
        <fullName evidence="3">MarR family transcriptional regulator</fullName>
    </recommendedName>
</protein>
<reference evidence="1 2" key="1">
    <citation type="submission" date="2020-03" db="EMBL/GenBank/DDBJ databases">
        <authorList>
            <person name="Wang L."/>
            <person name="He N."/>
            <person name="Li Y."/>
            <person name="Fang Y."/>
            <person name="Zhang F."/>
        </authorList>
    </citation>
    <scope>NUCLEOTIDE SEQUENCE [LARGE SCALE GENOMIC DNA]</scope>
    <source>
        <strain evidence="2">hsmgli-8</strain>
    </source>
</reference>
<sequence>MIEPALKSPISSNPVYLNPAALLRLQELMLANRSAGAVMFILMSGVDEQGIVRITKAAIAQRCDSAPSKVEKAITDLVLEGWIKVVEASSEPDEPLVCMVNSGLIRTENPYAQV</sequence>
<evidence type="ECO:0008006" key="3">
    <source>
        <dbReference type="Google" id="ProtNLM"/>
    </source>
</evidence>
<name>A0ABX0Y9G5_9PSED</name>